<feature type="signal peptide" evidence="2">
    <location>
        <begin position="1"/>
        <end position="34"/>
    </location>
</feature>
<feature type="chain" id="PRO_5031561359" evidence="2">
    <location>
        <begin position="35"/>
        <end position="563"/>
    </location>
</feature>
<feature type="region of interest" description="Disordered" evidence="1">
    <location>
        <begin position="102"/>
        <end position="125"/>
    </location>
</feature>
<evidence type="ECO:0000313" key="3">
    <source>
        <dbReference type="EMBL" id="CAE0748064.1"/>
    </source>
</evidence>
<reference evidence="3" key="1">
    <citation type="submission" date="2021-01" db="EMBL/GenBank/DDBJ databases">
        <authorList>
            <person name="Corre E."/>
            <person name="Pelletier E."/>
            <person name="Niang G."/>
            <person name="Scheremetjew M."/>
            <person name="Finn R."/>
            <person name="Kale V."/>
            <person name="Holt S."/>
            <person name="Cochrane G."/>
            <person name="Meng A."/>
            <person name="Brown T."/>
            <person name="Cohen L."/>
        </authorList>
    </citation>
    <scope>NUCLEOTIDE SEQUENCE</scope>
    <source>
        <strain evidence="3">CCMP645</strain>
    </source>
</reference>
<sequence>MQLTMKSRARSRAGHLGCHSLIFIACVILMSVLSAPTQHSASQIESKLESFLRSVEFQQMPAEKQEQEARAALQQARDAMLTILTPEEADMRMSALVFSLQQSRQPQQLQPSQQSRYSTREAERSEDKLLQALAGEGAEKSFLALLGASATPDSYTSSLGMPASTLTHGTGSDISSKASQLQKLLQLGRMTPLASDTQSTGGMLDGQGVLPDYLSQTGPNPLLSLMRKSVQNPVITLELLKDSRREVVLQDGTPLSTQLMAETVAANRRAMSESLQSLFNLALTFDGGRLWEAEPPSPSDESAAAAACADPVVLTTLLDLRTAITQGLASSGGEQAAWETADAHDSAMLVKADRTGTAASNGGQTSSLSDTFKIAELPQDDDGMFSGLLSAHSSESRPAASAASIEALRPSSNQWPDTSQREFGGAYDEMQSGNPAPLSKASGSEKFPTASTASSSAADAMTPTNAVPASRLDELSSLSSLANSLLNELVPTPPSMDAEQRAQFEQVRREALPKFLARPDLKLLTPEQQAAWLNARHKEIRQRLVAFLEPQQVKAWTQMLGGG</sequence>
<accession>A0A7S4AYQ7</accession>
<protein>
    <submittedName>
        <fullName evidence="3">Uncharacterized protein</fullName>
    </submittedName>
</protein>
<organism evidence="3">
    <name type="scientific">Chrysotila carterae</name>
    <name type="common">Marine alga</name>
    <name type="synonym">Syracosphaera carterae</name>
    <dbReference type="NCBI Taxonomy" id="13221"/>
    <lineage>
        <taxon>Eukaryota</taxon>
        <taxon>Haptista</taxon>
        <taxon>Haptophyta</taxon>
        <taxon>Prymnesiophyceae</taxon>
        <taxon>Isochrysidales</taxon>
        <taxon>Isochrysidaceae</taxon>
        <taxon>Chrysotila</taxon>
    </lineage>
</organism>
<feature type="compositionally biased region" description="Low complexity" evidence="1">
    <location>
        <begin position="449"/>
        <end position="458"/>
    </location>
</feature>
<keyword evidence="2" id="KW-0732">Signal</keyword>
<evidence type="ECO:0000256" key="1">
    <source>
        <dbReference type="SAM" id="MobiDB-lite"/>
    </source>
</evidence>
<feature type="compositionally biased region" description="Low complexity" evidence="1">
    <location>
        <begin position="102"/>
        <end position="116"/>
    </location>
</feature>
<proteinExistence type="predicted"/>
<name>A0A7S4AYQ7_CHRCT</name>
<dbReference type="AlphaFoldDB" id="A0A7S4AYQ7"/>
<gene>
    <name evidence="3" type="ORF">PCAR00345_LOCUS646</name>
</gene>
<dbReference type="EMBL" id="HBIZ01001140">
    <property type="protein sequence ID" value="CAE0748064.1"/>
    <property type="molecule type" value="Transcribed_RNA"/>
</dbReference>
<evidence type="ECO:0000256" key="2">
    <source>
        <dbReference type="SAM" id="SignalP"/>
    </source>
</evidence>
<dbReference type="PROSITE" id="PS51257">
    <property type="entry name" value="PROKAR_LIPOPROTEIN"/>
    <property type="match status" value="1"/>
</dbReference>
<feature type="region of interest" description="Disordered" evidence="1">
    <location>
        <begin position="400"/>
        <end position="462"/>
    </location>
</feature>